<name>A0A0F9YP03_9BACT</name>
<comment type="caution">
    <text evidence="1">The sequence shown here is derived from an EMBL/GenBank/DDBJ whole genome shotgun (WGS) entry which is preliminary data.</text>
</comment>
<dbReference type="Proteomes" id="UP000034349">
    <property type="component" value="Unassembled WGS sequence"/>
</dbReference>
<dbReference type="EMBL" id="LBOK01000049">
    <property type="protein sequence ID" value="KKP33159.1"/>
    <property type="molecule type" value="Genomic_DNA"/>
</dbReference>
<evidence type="ECO:0000313" key="2">
    <source>
        <dbReference type="Proteomes" id="UP000034349"/>
    </source>
</evidence>
<dbReference type="AlphaFoldDB" id="A0A0F9YP03"/>
<reference evidence="1 2" key="1">
    <citation type="journal article" date="2015" name="Nature">
        <title>rRNA introns, odd ribosomes, and small enigmatic genomes across a large radiation of phyla.</title>
        <authorList>
            <person name="Brown C.T."/>
            <person name="Hug L.A."/>
            <person name="Thomas B.C."/>
            <person name="Sharon I."/>
            <person name="Castelle C.J."/>
            <person name="Singh A."/>
            <person name="Wilkins M.J."/>
            <person name="Williams K.H."/>
            <person name="Banfield J.F."/>
        </authorList>
    </citation>
    <scope>NUCLEOTIDE SEQUENCE [LARGE SCALE GENOMIC DNA]</scope>
</reference>
<sequence length="46" mass="5457">MSEKLEGTTPPQESLEDLRYQLKRAEEEHAQLLRAKQNYPKDSELR</sequence>
<feature type="non-terminal residue" evidence="1">
    <location>
        <position position="46"/>
    </location>
</feature>
<gene>
    <name evidence="1" type="ORF">UR23_C0049G0001</name>
</gene>
<organism evidence="1 2">
    <name type="scientific">Candidatus Roizmanbacteria bacterium GW2011_GWA2_32_13</name>
    <dbReference type="NCBI Taxonomy" id="1618475"/>
    <lineage>
        <taxon>Bacteria</taxon>
        <taxon>Candidatus Roizmaniibacteriota</taxon>
    </lineage>
</organism>
<proteinExistence type="predicted"/>
<evidence type="ECO:0000313" key="1">
    <source>
        <dbReference type="EMBL" id="KKP33159.1"/>
    </source>
</evidence>
<accession>A0A0F9YP03</accession>
<protein>
    <submittedName>
        <fullName evidence="1">Uncharacterized protein</fullName>
    </submittedName>
</protein>